<keyword evidence="3" id="KW-1185">Reference proteome</keyword>
<comment type="caution">
    <text evidence="2">The sequence shown here is derived from an EMBL/GenBank/DDBJ whole genome shotgun (WGS) entry which is preliminary data.</text>
</comment>
<evidence type="ECO:0000313" key="3">
    <source>
        <dbReference type="Proteomes" id="UP000446768"/>
    </source>
</evidence>
<accession>A0A7X2IV30</accession>
<dbReference type="InterPro" id="IPR004843">
    <property type="entry name" value="Calcineurin-like_PHP"/>
</dbReference>
<dbReference type="EMBL" id="WKJJ01000026">
    <property type="protein sequence ID" value="MRV76043.1"/>
    <property type="molecule type" value="Genomic_DNA"/>
</dbReference>
<feature type="domain" description="Calcineurin-like phosphoesterase" evidence="1">
    <location>
        <begin position="12"/>
        <end position="294"/>
    </location>
</feature>
<dbReference type="Proteomes" id="UP000446768">
    <property type="component" value="Unassembled WGS sequence"/>
</dbReference>
<protein>
    <recommendedName>
        <fullName evidence="1">Calcineurin-like phosphoesterase domain-containing protein</fullName>
    </recommendedName>
</protein>
<evidence type="ECO:0000313" key="2">
    <source>
        <dbReference type="EMBL" id="MRV76043.1"/>
    </source>
</evidence>
<dbReference type="Gene3D" id="3.60.21.10">
    <property type="match status" value="1"/>
</dbReference>
<name>A0A7X2IV30_9BURK</name>
<dbReference type="AlphaFoldDB" id="A0A7X2IV30"/>
<dbReference type="InterPro" id="IPR029052">
    <property type="entry name" value="Metallo-depent_PP-like"/>
</dbReference>
<dbReference type="Pfam" id="PF00149">
    <property type="entry name" value="Metallophos"/>
    <property type="match status" value="1"/>
</dbReference>
<organism evidence="2 3">
    <name type="scientific">Pseudoduganella rivuli</name>
    <dbReference type="NCBI Taxonomy" id="2666085"/>
    <lineage>
        <taxon>Bacteria</taxon>
        <taxon>Pseudomonadati</taxon>
        <taxon>Pseudomonadota</taxon>
        <taxon>Betaproteobacteria</taxon>
        <taxon>Burkholderiales</taxon>
        <taxon>Oxalobacteraceae</taxon>
        <taxon>Telluria group</taxon>
        <taxon>Pseudoduganella</taxon>
    </lineage>
</organism>
<dbReference type="GO" id="GO:0016787">
    <property type="term" value="F:hydrolase activity"/>
    <property type="evidence" value="ECO:0007669"/>
    <property type="project" value="InterPro"/>
</dbReference>
<dbReference type="SUPFAM" id="SSF56300">
    <property type="entry name" value="Metallo-dependent phosphatases"/>
    <property type="match status" value="1"/>
</dbReference>
<dbReference type="RefSeq" id="WP_154381165.1">
    <property type="nucleotide sequence ID" value="NZ_WKJJ01000026.1"/>
</dbReference>
<gene>
    <name evidence="2" type="ORF">GJ700_30445</name>
</gene>
<proteinExistence type="predicted"/>
<evidence type="ECO:0000259" key="1">
    <source>
        <dbReference type="Pfam" id="PF00149"/>
    </source>
</evidence>
<reference evidence="2 3" key="1">
    <citation type="submission" date="2019-11" db="EMBL/GenBank/DDBJ databases">
        <title>Novel species isolated from a subtropical stream in China.</title>
        <authorList>
            <person name="Lu H."/>
        </authorList>
    </citation>
    <scope>NUCLEOTIDE SEQUENCE [LARGE SCALE GENOMIC DNA]</scope>
    <source>
        <strain evidence="2 3">FT92W</strain>
    </source>
</reference>
<sequence>MMNYRDYQAFLHIVHVSDMHCRDGSSPTDLRAERAVQRLARQLRRTGAHPIADWLESSWEQGLAGHDPSAHDRMCRFLRWFAADRHFGGIECWLLDTGDLSSMGDLGSLDTARRWLDDYCRIVRATRMLVLYGNHDAWPCRFPLAAPRAELEAHRNALRSRFFPPLWPQGPLAVDIPHTRSRLLLSSVNSAIDDRWYNTWAYGSVERDPHWTSSRGVHQMQKLADDTERGFHRDLVTRDFRILAVHHPVHYPQRPAFGMALRNADEVADALIAFDRRQRGKLAHLVLSGHTHAPFPVLGALPRYAKGQHLQPLTDGQLQLIAGSLSQMPRAADRAACRDGRFVPHQFQVLTFFAPPVWQRHHHHVLMERRIVGRPGGTGDFRILVPPGGHVESVLMEY</sequence>